<dbReference type="PANTHER" id="PTHR32060">
    <property type="entry name" value="TAIL-SPECIFIC PROTEASE"/>
    <property type="match status" value="1"/>
</dbReference>
<evidence type="ECO:0000256" key="3">
    <source>
        <dbReference type="ARBA" id="ARBA00022801"/>
    </source>
</evidence>
<dbReference type="Pfam" id="PF17804">
    <property type="entry name" value="TSP_NTD"/>
    <property type="match status" value="1"/>
</dbReference>
<dbReference type="SUPFAM" id="SSF50156">
    <property type="entry name" value="PDZ domain-like"/>
    <property type="match status" value="1"/>
</dbReference>
<gene>
    <name evidence="7" type="ORF">GCM10009118_14050</name>
</gene>
<dbReference type="Proteomes" id="UP001501126">
    <property type="component" value="Unassembled WGS sequence"/>
</dbReference>
<name>A0ABP3Y5Y4_9FLAO</name>
<dbReference type="RefSeq" id="WP_343785997.1">
    <property type="nucleotide sequence ID" value="NZ_BAAAFH010000007.1"/>
</dbReference>
<dbReference type="InterPro" id="IPR036034">
    <property type="entry name" value="PDZ_sf"/>
</dbReference>
<evidence type="ECO:0000313" key="7">
    <source>
        <dbReference type="EMBL" id="GAA0874997.1"/>
    </source>
</evidence>
<dbReference type="EMBL" id="BAAAFH010000007">
    <property type="protein sequence ID" value="GAA0874997.1"/>
    <property type="molecule type" value="Genomic_DNA"/>
</dbReference>
<comment type="caution">
    <text evidence="7">The sequence shown here is derived from an EMBL/GenBank/DDBJ whole genome shotgun (WGS) entry which is preliminary data.</text>
</comment>
<accession>A0ABP3Y5Y4</accession>
<evidence type="ECO:0000313" key="8">
    <source>
        <dbReference type="Proteomes" id="UP001501126"/>
    </source>
</evidence>
<evidence type="ECO:0000256" key="5">
    <source>
        <dbReference type="RuleBase" id="RU004404"/>
    </source>
</evidence>
<dbReference type="Gene3D" id="2.30.42.10">
    <property type="match status" value="1"/>
</dbReference>
<evidence type="ECO:0000256" key="1">
    <source>
        <dbReference type="ARBA" id="ARBA00009179"/>
    </source>
</evidence>
<dbReference type="Pfam" id="PF00595">
    <property type="entry name" value="PDZ"/>
    <property type="match status" value="1"/>
</dbReference>
<dbReference type="PANTHER" id="PTHR32060:SF22">
    <property type="entry name" value="CARBOXYL-TERMINAL-PROCESSING PEPTIDASE 3, CHLOROPLASTIC"/>
    <property type="match status" value="1"/>
</dbReference>
<proteinExistence type="inferred from homology"/>
<reference evidence="8" key="1">
    <citation type="journal article" date="2019" name="Int. J. Syst. Evol. Microbiol.">
        <title>The Global Catalogue of Microorganisms (GCM) 10K type strain sequencing project: providing services to taxonomists for standard genome sequencing and annotation.</title>
        <authorList>
            <consortium name="The Broad Institute Genomics Platform"/>
            <consortium name="The Broad Institute Genome Sequencing Center for Infectious Disease"/>
            <person name="Wu L."/>
            <person name="Ma J."/>
        </authorList>
    </citation>
    <scope>NUCLEOTIDE SEQUENCE [LARGE SCALE GENOMIC DNA]</scope>
    <source>
        <strain evidence="8">JCM 16083</strain>
    </source>
</reference>
<evidence type="ECO:0000256" key="4">
    <source>
        <dbReference type="ARBA" id="ARBA00022825"/>
    </source>
</evidence>
<keyword evidence="8" id="KW-1185">Reference proteome</keyword>
<dbReference type="PROSITE" id="PS50106">
    <property type="entry name" value="PDZ"/>
    <property type="match status" value="1"/>
</dbReference>
<keyword evidence="2 5" id="KW-0645">Protease</keyword>
<dbReference type="InterPro" id="IPR040573">
    <property type="entry name" value="TSP_N"/>
</dbReference>
<comment type="similarity">
    <text evidence="1 5">Belongs to the peptidase S41A family.</text>
</comment>
<dbReference type="NCBIfam" id="TIGR00225">
    <property type="entry name" value="prc"/>
    <property type="match status" value="1"/>
</dbReference>
<dbReference type="InterPro" id="IPR001478">
    <property type="entry name" value="PDZ"/>
</dbReference>
<dbReference type="InterPro" id="IPR004447">
    <property type="entry name" value="Peptidase_S41A"/>
</dbReference>
<organism evidence="7 8">
    <name type="scientific">Wandonia haliotis</name>
    <dbReference type="NCBI Taxonomy" id="574963"/>
    <lineage>
        <taxon>Bacteria</taxon>
        <taxon>Pseudomonadati</taxon>
        <taxon>Bacteroidota</taxon>
        <taxon>Flavobacteriia</taxon>
        <taxon>Flavobacteriales</taxon>
        <taxon>Crocinitomicaceae</taxon>
        <taxon>Wandonia</taxon>
    </lineage>
</organism>
<dbReference type="SMART" id="SM00245">
    <property type="entry name" value="TSPc"/>
    <property type="match status" value="1"/>
</dbReference>
<evidence type="ECO:0000259" key="6">
    <source>
        <dbReference type="PROSITE" id="PS50106"/>
    </source>
</evidence>
<dbReference type="InterPro" id="IPR005151">
    <property type="entry name" value="Tail-specific_protease"/>
</dbReference>
<dbReference type="Pfam" id="PF03572">
    <property type="entry name" value="Peptidase_S41"/>
    <property type="match status" value="1"/>
</dbReference>
<sequence>MLLFIAAGSFYSQCAKITPLLELFEQEHYSKQPITDSLSEKIVDRFIDLLDEEKKFFTESDLRTIKDSYPSEWWKDDDQFCEFLRQTESIYEDRIQLIDSLLPELIAPVSFEQNNQIYTRIAFRKAFPKDLKELQVRWQQRGSLHILYSLFETDSIPTETEITAKKNQFITSTRCRLKLLLTPDEGLSNSILNLFFNAITTTYDPHSSYFNMTEMKIFEEMLSTEVEGFGISIDKNQKNEIIISHIVPGSSAWQSGNINENDKITQLIAESDTLDLQCLSVTGIFKKLSATDIRKIELTVEKNDGSTESITLKKGKLESEDNTINSYILDNGSGKIGFIMIPSFYTSWSFEDWNGCANDVAKEILKLKSDGIEGIILDLRYNGGGSMKEAIDFAGIFIDHGPLTMLADSEKNVVVMKDFNRGLAYDGPLGILINGSSASASEVLAGALQDYNRAIIIGSSSFGKASMQSIRPVVFDDDHEGFVKLTLSQIFRLNGISYQQKGIQPDIELFSMWEGFHTREKDLLNSIYPDSIDKKVTFSPFPPLPVKELQEKSSKRQNNSTIVAYHKEVNEAMLQFRNIEQIPLSFDGFKNYYSHIEQLDSLLNTSPEVEDTSFKVSNHRFDETLFLFNSELEEQNKLTREELSSDISIRESYAILVDYIQLIKAK</sequence>
<keyword evidence="3 5" id="KW-0378">Hydrolase</keyword>
<feature type="domain" description="PDZ" evidence="6">
    <location>
        <begin position="219"/>
        <end position="267"/>
    </location>
</feature>
<dbReference type="InterPro" id="IPR029045">
    <property type="entry name" value="ClpP/crotonase-like_dom_sf"/>
</dbReference>
<protein>
    <submittedName>
        <fullName evidence="7">Carboxy terminal-processing peptidase</fullName>
    </submittedName>
</protein>
<dbReference type="SUPFAM" id="SSF52096">
    <property type="entry name" value="ClpP/crotonase"/>
    <property type="match status" value="1"/>
</dbReference>
<keyword evidence="4 5" id="KW-0720">Serine protease</keyword>
<dbReference type="Gene3D" id="3.90.226.10">
    <property type="entry name" value="2-enoyl-CoA Hydratase, Chain A, domain 1"/>
    <property type="match status" value="1"/>
</dbReference>
<dbReference type="CDD" id="cd07560">
    <property type="entry name" value="Peptidase_S41_CPP"/>
    <property type="match status" value="1"/>
</dbReference>
<evidence type="ECO:0000256" key="2">
    <source>
        <dbReference type="ARBA" id="ARBA00022670"/>
    </source>
</evidence>
<dbReference type="CDD" id="cd00136">
    <property type="entry name" value="PDZ_canonical"/>
    <property type="match status" value="1"/>
</dbReference>